<evidence type="ECO:0000256" key="2">
    <source>
        <dbReference type="ARBA" id="ARBA00023015"/>
    </source>
</evidence>
<evidence type="ECO:0000313" key="7">
    <source>
        <dbReference type="EMBL" id="MCD7471484.1"/>
    </source>
</evidence>
<keyword evidence="4" id="KW-0539">Nucleus</keyword>
<dbReference type="NCBIfam" id="TIGR01557">
    <property type="entry name" value="myb_SHAQKYF"/>
    <property type="match status" value="1"/>
</dbReference>
<dbReference type="PANTHER" id="PTHR31314:SF188">
    <property type="entry name" value="TRANSCRIPTION FACTOR KAN2 ISOFORM X1-RELATED"/>
    <property type="match status" value="1"/>
</dbReference>
<dbReference type="InterPro" id="IPR017930">
    <property type="entry name" value="Myb_dom"/>
</dbReference>
<keyword evidence="3" id="KW-0804">Transcription</keyword>
<dbReference type="Proteomes" id="UP000823775">
    <property type="component" value="Unassembled WGS sequence"/>
</dbReference>
<evidence type="ECO:0000256" key="1">
    <source>
        <dbReference type="ARBA" id="ARBA00004123"/>
    </source>
</evidence>
<organism evidence="7 8">
    <name type="scientific">Datura stramonium</name>
    <name type="common">Jimsonweed</name>
    <name type="synonym">Common thornapple</name>
    <dbReference type="NCBI Taxonomy" id="4076"/>
    <lineage>
        <taxon>Eukaryota</taxon>
        <taxon>Viridiplantae</taxon>
        <taxon>Streptophyta</taxon>
        <taxon>Embryophyta</taxon>
        <taxon>Tracheophyta</taxon>
        <taxon>Spermatophyta</taxon>
        <taxon>Magnoliopsida</taxon>
        <taxon>eudicotyledons</taxon>
        <taxon>Gunneridae</taxon>
        <taxon>Pentapetalae</taxon>
        <taxon>asterids</taxon>
        <taxon>lamiids</taxon>
        <taxon>Solanales</taxon>
        <taxon>Solanaceae</taxon>
        <taxon>Solanoideae</taxon>
        <taxon>Datureae</taxon>
        <taxon>Datura</taxon>
    </lineage>
</organism>
<dbReference type="InterPro" id="IPR046955">
    <property type="entry name" value="PHR1-like"/>
</dbReference>
<evidence type="ECO:0000259" key="6">
    <source>
        <dbReference type="PROSITE" id="PS51294"/>
    </source>
</evidence>
<dbReference type="InterPro" id="IPR006447">
    <property type="entry name" value="Myb_dom_plants"/>
</dbReference>
<evidence type="ECO:0000256" key="5">
    <source>
        <dbReference type="SAM" id="MobiDB-lite"/>
    </source>
</evidence>
<dbReference type="InterPro" id="IPR001005">
    <property type="entry name" value="SANT/Myb"/>
</dbReference>
<keyword evidence="2" id="KW-0805">Transcription regulation</keyword>
<comment type="subcellular location">
    <subcellularLocation>
        <location evidence="1">Nucleus</location>
    </subcellularLocation>
</comment>
<name>A0ABS8TKT3_DATST</name>
<feature type="region of interest" description="Disordered" evidence="5">
    <location>
        <begin position="264"/>
        <end position="283"/>
    </location>
</feature>
<dbReference type="SUPFAM" id="SSF46689">
    <property type="entry name" value="Homeodomain-like"/>
    <property type="match status" value="1"/>
</dbReference>
<accession>A0ABS8TKT3</accession>
<dbReference type="PANTHER" id="PTHR31314">
    <property type="entry name" value="MYB FAMILY TRANSCRIPTION FACTOR PHL7-LIKE"/>
    <property type="match status" value="1"/>
</dbReference>
<dbReference type="Pfam" id="PF00249">
    <property type="entry name" value="Myb_DNA-binding"/>
    <property type="match status" value="1"/>
</dbReference>
<evidence type="ECO:0000313" key="8">
    <source>
        <dbReference type="Proteomes" id="UP000823775"/>
    </source>
</evidence>
<gene>
    <name evidence="7" type="ORF">HAX54_011938</name>
</gene>
<protein>
    <recommendedName>
        <fullName evidence="6">HTH myb-type domain-containing protein</fullName>
    </recommendedName>
</protein>
<evidence type="ECO:0000256" key="4">
    <source>
        <dbReference type="ARBA" id="ARBA00023242"/>
    </source>
</evidence>
<sequence length="347" mass="39114">MGNCGRNGGVRQYIRSKVPRLRWTPDLHHCFVHAIEKLGGQDKATPKLVLQMMDVRGLTISHVKSHLQMYRSMKSEVNRQADRISTQPRKQQSLEDHDCHYQQEEEEAVVVEEEGCCVEQQKLLLYHQYPSFSSSPMEIRSDSTPYFNSVHPTKRARIERCSNSQRIREAVANQYNSGNDYIHSVMAEKSGVKGGECGFIWQQNSETERQTAHPLCNRSSTTTATLFFNPPPPALTRSNEVQESQFYKVAVKTQESNWDSSKRCKFEGSGKIENGGGEGEDNDECGLSLSLSLHRPSTQRSNASSSIISEISETISSYSAGSNLNHQYHWLSSSEKHSVNLNLSIAL</sequence>
<keyword evidence="8" id="KW-1185">Reference proteome</keyword>
<evidence type="ECO:0000256" key="3">
    <source>
        <dbReference type="ARBA" id="ARBA00023163"/>
    </source>
</evidence>
<comment type="caution">
    <text evidence="7">The sequence shown here is derived from an EMBL/GenBank/DDBJ whole genome shotgun (WGS) entry which is preliminary data.</text>
</comment>
<dbReference type="InterPro" id="IPR009057">
    <property type="entry name" value="Homeodomain-like_sf"/>
</dbReference>
<proteinExistence type="predicted"/>
<dbReference type="Gene3D" id="1.10.10.60">
    <property type="entry name" value="Homeodomain-like"/>
    <property type="match status" value="1"/>
</dbReference>
<dbReference type="EMBL" id="JACEIK010001687">
    <property type="protein sequence ID" value="MCD7471484.1"/>
    <property type="molecule type" value="Genomic_DNA"/>
</dbReference>
<feature type="domain" description="HTH myb-type" evidence="6">
    <location>
        <begin position="15"/>
        <end position="75"/>
    </location>
</feature>
<reference evidence="7 8" key="1">
    <citation type="journal article" date="2021" name="BMC Genomics">
        <title>Datura genome reveals duplications of psychoactive alkaloid biosynthetic genes and high mutation rate following tissue culture.</title>
        <authorList>
            <person name="Rajewski A."/>
            <person name="Carter-House D."/>
            <person name="Stajich J."/>
            <person name="Litt A."/>
        </authorList>
    </citation>
    <scope>NUCLEOTIDE SEQUENCE [LARGE SCALE GENOMIC DNA]</scope>
    <source>
        <strain evidence="7">AR-01</strain>
    </source>
</reference>
<dbReference type="PROSITE" id="PS51294">
    <property type="entry name" value="HTH_MYB"/>
    <property type="match status" value="1"/>
</dbReference>